<keyword evidence="2" id="KW-0812">Transmembrane</keyword>
<evidence type="ECO:0000259" key="3">
    <source>
        <dbReference type="Pfam" id="PF02397"/>
    </source>
</evidence>
<dbReference type="PANTHER" id="PTHR30576">
    <property type="entry name" value="COLANIC BIOSYNTHESIS UDP-GLUCOSE LIPID CARRIER TRANSFERASE"/>
    <property type="match status" value="1"/>
</dbReference>
<dbReference type="InterPro" id="IPR003362">
    <property type="entry name" value="Bact_transf"/>
</dbReference>
<keyword evidence="2" id="KW-0472">Membrane</keyword>
<reference evidence="4" key="1">
    <citation type="submission" date="2019-11" db="EMBL/GenBank/DDBJ databases">
        <authorList>
            <person name="Feng L."/>
        </authorList>
    </citation>
    <scope>NUCLEOTIDE SEQUENCE</scope>
    <source>
        <strain evidence="4">AvaginalisLFYP127</strain>
    </source>
</reference>
<proteinExistence type="inferred from homology"/>
<feature type="domain" description="Bacterial sugar transferase" evidence="3">
    <location>
        <begin position="34"/>
        <end position="225"/>
    </location>
</feature>
<dbReference type="GO" id="GO:0016780">
    <property type="term" value="F:phosphotransferase activity, for other substituted phosphate groups"/>
    <property type="evidence" value="ECO:0007669"/>
    <property type="project" value="TreeGrafter"/>
</dbReference>
<protein>
    <submittedName>
        <fullName evidence="4">UDP-N-acetylgalactosamine-undecaprenyl-phosphate N-acetylgalactosaminephosphotransferase</fullName>
        <ecNumber evidence="4">2.7.8.40</ecNumber>
    </submittedName>
</protein>
<dbReference type="PANTHER" id="PTHR30576:SF0">
    <property type="entry name" value="UNDECAPRENYL-PHOSPHATE N-ACETYLGALACTOSAMINYL 1-PHOSPHATE TRANSFERASE-RELATED"/>
    <property type="match status" value="1"/>
</dbReference>
<evidence type="ECO:0000313" key="4">
    <source>
        <dbReference type="EMBL" id="VYT02904.1"/>
    </source>
</evidence>
<comment type="similarity">
    <text evidence="1">Belongs to the bacterial sugar transferase family.</text>
</comment>
<organism evidence="4">
    <name type="scientific">Anaerococcus vaginalis</name>
    <dbReference type="NCBI Taxonomy" id="33037"/>
    <lineage>
        <taxon>Bacteria</taxon>
        <taxon>Bacillati</taxon>
        <taxon>Bacillota</taxon>
        <taxon>Tissierellia</taxon>
        <taxon>Tissierellales</taxon>
        <taxon>Peptoniphilaceae</taxon>
        <taxon>Anaerococcus</taxon>
    </lineage>
</organism>
<keyword evidence="4" id="KW-0808">Transferase</keyword>
<accession>A0A6N2TAV9</accession>
<dbReference type="Pfam" id="PF02397">
    <property type="entry name" value="Bac_transf"/>
    <property type="match status" value="1"/>
</dbReference>
<keyword evidence="2" id="KW-1133">Transmembrane helix</keyword>
<dbReference type="AlphaFoldDB" id="A0A6N2TAV9"/>
<dbReference type="EMBL" id="CACRSW010000026">
    <property type="protein sequence ID" value="VYT02904.1"/>
    <property type="molecule type" value="Genomic_DNA"/>
</dbReference>
<evidence type="ECO:0000256" key="2">
    <source>
        <dbReference type="SAM" id="Phobius"/>
    </source>
</evidence>
<gene>
    <name evidence="4" type="primary">wecA</name>
    <name evidence="4" type="ORF">AVLFYP127_00561</name>
</gene>
<dbReference type="EC" id="2.7.8.40" evidence="4"/>
<sequence length="227" mass="26670">MLKKWDDLPLEMRKDEILSYYKILKKKQVSLFLKRIFDIIMSLILIIILFPLLIILAILIKRDSKGEIVYKSTRITQYNKEFQIYKFRTMVKDADKIGSQVTVGNDNRITKIGKTLRKYRLDEIPQLFNILKGDMSFVGTRPESPYYVKHYTNEMYATLLLKAGVTSETSIEYKDEANLLRDETDTDKIYIEKILPEKMKYNLKSVRDFSLAKDIKTMIKTVIAVSK</sequence>
<name>A0A6N2TAV9_9FIRM</name>
<feature type="transmembrane region" description="Helical" evidence="2">
    <location>
        <begin position="39"/>
        <end position="60"/>
    </location>
</feature>
<evidence type="ECO:0000256" key="1">
    <source>
        <dbReference type="ARBA" id="ARBA00006464"/>
    </source>
</evidence>